<name>A0A3D9T116_9ACTN</name>
<dbReference type="AlphaFoldDB" id="A0A3D9T116"/>
<dbReference type="RefSeq" id="WP_116022995.1">
    <property type="nucleotide sequence ID" value="NZ_QTTT01000001.1"/>
</dbReference>
<organism evidence="1 2">
    <name type="scientific">Thermomonospora umbrina</name>
    <dbReference type="NCBI Taxonomy" id="111806"/>
    <lineage>
        <taxon>Bacteria</taxon>
        <taxon>Bacillati</taxon>
        <taxon>Actinomycetota</taxon>
        <taxon>Actinomycetes</taxon>
        <taxon>Streptosporangiales</taxon>
        <taxon>Thermomonosporaceae</taxon>
        <taxon>Thermomonospora</taxon>
    </lineage>
</organism>
<proteinExistence type="predicted"/>
<sequence length="242" mass="25129">MTPSSRNVSVLCPVVVAVALSAAGCGGGDGGRAAQARQAGDRALPAGTGYTSDQLRQALASEYVGYRRAGEPDSGEYGSLKGIQNFAQLQRQVTFDKPECADATGVGIVGDPELRTVPAALSTFAKGTGQSAATTLMAVPASAAERHVRVRVPGKCKRFRTKVGGRWSDHEVLESGGGGLGMGSRTVGVATTSGGSAVKTWYVVLRGRGYLATVSLYGPTVTRTEAEQLARQTYDHAERILP</sequence>
<evidence type="ECO:0000313" key="1">
    <source>
        <dbReference type="EMBL" id="REE97511.1"/>
    </source>
</evidence>
<protein>
    <recommendedName>
        <fullName evidence="3">PknH-like protein</fullName>
    </recommendedName>
</protein>
<dbReference type="EMBL" id="QTTT01000001">
    <property type="protein sequence ID" value="REE97511.1"/>
    <property type="molecule type" value="Genomic_DNA"/>
</dbReference>
<dbReference type="PROSITE" id="PS51257">
    <property type="entry name" value="PROKAR_LIPOPROTEIN"/>
    <property type="match status" value="1"/>
</dbReference>
<dbReference type="OrthoDB" id="3473354at2"/>
<evidence type="ECO:0008006" key="3">
    <source>
        <dbReference type="Google" id="ProtNLM"/>
    </source>
</evidence>
<dbReference type="Proteomes" id="UP000256661">
    <property type="component" value="Unassembled WGS sequence"/>
</dbReference>
<comment type="caution">
    <text evidence="1">The sequence shown here is derived from an EMBL/GenBank/DDBJ whole genome shotgun (WGS) entry which is preliminary data.</text>
</comment>
<reference evidence="1 2" key="1">
    <citation type="submission" date="2018-08" db="EMBL/GenBank/DDBJ databases">
        <title>Sequencing the genomes of 1000 actinobacteria strains.</title>
        <authorList>
            <person name="Klenk H.-P."/>
        </authorList>
    </citation>
    <scope>NUCLEOTIDE SEQUENCE [LARGE SCALE GENOMIC DNA]</scope>
    <source>
        <strain evidence="1 2">DSM 43927</strain>
    </source>
</reference>
<evidence type="ECO:0000313" key="2">
    <source>
        <dbReference type="Proteomes" id="UP000256661"/>
    </source>
</evidence>
<accession>A0A3D9T116</accession>
<gene>
    <name evidence="1" type="ORF">DFJ69_2984</name>
</gene>
<keyword evidence="2" id="KW-1185">Reference proteome</keyword>